<name>A0A1Q8VTV9_9ACTO</name>
<dbReference type="EMBL" id="MSKM01000051">
    <property type="protein sequence ID" value="OLO51530.1"/>
    <property type="molecule type" value="Genomic_DNA"/>
</dbReference>
<organism evidence="1 2">
    <name type="scientific">Actinomyces oris</name>
    <dbReference type="NCBI Taxonomy" id="544580"/>
    <lineage>
        <taxon>Bacteria</taxon>
        <taxon>Bacillati</taxon>
        <taxon>Actinomycetota</taxon>
        <taxon>Actinomycetes</taxon>
        <taxon>Actinomycetales</taxon>
        <taxon>Actinomycetaceae</taxon>
        <taxon>Actinomyces</taxon>
    </lineage>
</organism>
<protein>
    <submittedName>
        <fullName evidence="1">Uncharacterized protein</fullName>
    </submittedName>
</protein>
<gene>
    <name evidence="1" type="ORF">BKH27_12100</name>
</gene>
<feature type="non-terminal residue" evidence="1">
    <location>
        <position position="1"/>
    </location>
</feature>
<evidence type="ECO:0000313" key="2">
    <source>
        <dbReference type="Proteomes" id="UP000185772"/>
    </source>
</evidence>
<reference evidence="1 2" key="1">
    <citation type="submission" date="2016-12" db="EMBL/GenBank/DDBJ databases">
        <title>Genomic comparison of strains in the 'Actinomyces naeslundii' group.</title>
        <authorList>
            <person name="Mughal S.R."/>
            <person name="Do T."/>
            <person name="Gilbert S.C."/>
            <person name="Witherden E.A."/>
            <person name="Didelot X."/>
            <person name="Beighton D."/>
        </authorList>
    </citation>
    <scope>NUCLEOTIDE SEQUENCE [LARGE SCALE GENOMIC DNA]</scope>
    <source>
        <strain evidence="1 2">MMRCO6-1</strain>
    </source>
</reference>
<evidence type="ECO:0000313" key="1">
    <source>
        <dbReference type="EMBL" id="OLO51530.1"/>
    </source>
</evidence>
<dbReference type="Proteomes" id="UP000185772">
    <property type="component" value="Unassembled WGS sequence"/>
</dbReference>
<sequence>VTGAWLGVGERARRLATEEVSGDGFTLGAGTLVHLEELSRQDLIDGVQLVLRGTEHSLADWRNEVHAILDAARVEYMAKDLAWDAVQRGLSGTALLGELEALGLPETLRAAVAEVLPHS</sequence>
<proteinExistence type="predicted"/>
<comment type="caution">
    <text evidence="1">The sequence shown here is derived from an EMBL/GenBank/DDBJ whole genome shotgun (WGS) entry which is preliminary data.</text>
</comment>
<accession>A0A1Q8VTV9</accession>
<dbReference type="AlphaFoldDB" id="A0A1Q8VTV9"/>